<organism evidence="4 5">
    <name type="scientific">Novosphingobium anseongense</name>
    <dbReference type="NCBI Taxonomy" id="3133436"/>
    <lineage>
        <taxon>Bacteria</taxon>
        <taxon>Pseudomonadati</taxon>
        <taxon>Pseudomonadota</taxon>
        <taxon>Alphaproteobacteria</taxon>
        <taxon>Sphingomonadales</taxon>
        <taxon>Sphingomonadaceae</taxon>
        <taxon>Novosphingobium</taxon>
    </lineage>
</organism>
<gene>
    <name evidence="4" type="ORF">WG901_13430</name>
</gene>
<feature type="domain" description="DUF6537" evidence="3">
    <location>
        <begin position="966"/>
        <end position="1167"/>
    </location>
</feature>
<dbReference type="NCBIfam" id="NF009589">
    <property type="entry name" value="PRK13030.1"/>
    <property type="match status" value="1"/>
</dbReference>
<evidence type="ECO:0000259" key="3">
    <source>
        <dbReference type="Pfam" id="PF20169"/>
    </source>
</evidence>
<accession>A0ABU8RY51</accession>
<dbReference type="Pfam" id="PF01558">
    <property type="entry name" value="POR"/>
    <property type="match status" value="1"/>
</dbReference>
<dbReference type="SUPFAM" id="SSF52518">
    <property type="entry name" value="Thiamin diphosphate-binding fold (THDP-binding)"/>
    <property type="match status" value="2"/>
</dbReference>
<proteinExistence type="predicted"/>
<feature type="domain" description="Pyruvate/ketoisovalerate oxidoreductase catalytic" evidence="2">
    <location>
        <begin position="754"/>
        <end position="940"/>
    </location>
</feature>
<evidence type="ECO:0000259" key="2">
    <source>
        <dbReference type="Pfam" id="PF01558"/>
    </source>
</evidence>
<name>A0ABU8RY51_9SPHN</name>
<sequence length="1187" mass="126052">MTAAAQARLAACQPGPHLESGSGPAQNGNFVTKTVVTLEDKYTQEDGQVMLSALQGVVRLMLDQSKRDRAAGLNTAGYVTGYRGSPITTLDAQLWASEKLLTAHDIRFEPGLNEELAATSMRGTQQLGWYGKPRVDGVFSLWYAKGVGVERAGEAIKAANFEGTHRNGGALLLCGDDHAAKSSLTAHQSEHVLVTAMAPMLYPATTDEILSMGQLGWALSRASGLYVGMKAVTDTLDLTTTVALPGHSFPIVMPDLAGRVSPNLKQNASALAQEQAVIEHRLPIVPLFAQANRLDRVSHDAPDRRLTVATAGKAWLDVCQAFADLGLDEGKRRAIGLRVVKLGLVWPLDAQFAREACGGSAEVLVVEEKRSFVEEQLARIFYGRADAPALSGKTGPDGVPLISEIGVLDPGSVRKALVKRMAALGILTDEVAARDAVLRDLESGAKALKPTSIRAAYFCSGCPHNTSTLVPEGSAAMGATGCHGLAHFMPERRTMQTVSMGQEGMPWVGAQTFVETPHMFQNLGDGTYTHSGLLSIRASIAAKSNITFKILYNDAVAMTGGQPAEGALTPEQIIHELVAEGAKPVVLVSEDPTRFKPRDLPPGTRILHRDELDAVQRELREIPGTSVIVYEQTCANEKRRRRKKGAYADPDKRLFINKAVCEGCGDCSVQSNCLSVTPVETEFGRKRAIDQSTCNKDYSCIKGFCPSFVTVEGGTLVKRSFDDAALARLVATLPVPPVRDVSASPMAMLVTGIGGTGVLTVGAILAMAAHLEGKAAKILDQTGMAQKGGAVTSHLRIGQDKEAIPSARLGTGQADVIIACDLIVGSGPDVLTLARPDTQVLANEDVTPTGEFQTNRNLDLTASRFIGAIGKRVDPGNIATLRAGALATRLLGDSIFTNLMMVGFAAQKGLLPVSLASIEEAVRLNGVAAKANLNALALGRLAAHSAADLFDLADAPAHGVVLPRTLAEVVESRTKLLTAYQNEAYAADYRTFVDEIGGVVGEAGEPFLIEVAKGLGKLMAYKDEYEVARLYSDPAFMTGLRDQFAGDPKLKINLGSPLLAWGRKDAKTGRPKKVALPAGLVLPAFRVLAKLKGLRGSAFDPLGWQADRKLERALIGEYRELIRQVAAKITPANLHTAVEIAAAADLVAGYGVVKEQGAEAFRARVAELLPKLDETTASEAALAPVTV</sequence>
<dbReference type="InterPro" id="IPR019752">
    <property type="entry name" value="Pyrv/ketoisovalerate_OxRed_cat"/>
</dbReference>
<dbReference type="Gene3D" id="3.40.920.10">
    <property type="entry name" value="Pyruvate-ferredoxin oxidoreductase, PFOR, domain III"/>
    <property type="match status" value="1"/>
</dbReference>
<protein>
    <submittedName>
        <fullName evidence="4">Indolepyruvate ferredoxin oxidoreductase family protein</fullName>
    </submittedName>
</protein>
<dbReference type="PANTHER" id="PTHR48084:SF3">
    <property type="entry name" value="SUBUNIT OF PYRUVATE:FLAVODOXIN OXIDOREDUCTASE"/>
    <property type="match status" value="1"/>
</dbReference>
<evidence type="ECO:0000313" key="4">
    <source>
        <dbReference type="EMBL" id="MEJ5977644.1"/>
    </source>
</evidence>
<dbReference type="InterPro" id="IPR029061">
    <property type="entry name" value="THDP-binding"/>
</dbReference>
<dbReference type="EMBL" id="JBBHJZ010000002">
    <property type="protein sequence ID" value="MEJ5977644.1"/>
    <property type="molecule type" value="Genomic_DNA"/>
</dbReference>
<dbReference type="InterPro" id="IPR046667">
    <property type="entry name" value="DUF6537"/>
</dbReference>
<evidence type="ECO:0000256" key="1">
    <source>
        <dbReference type="ARBA" id="ARBA00023002"/>
    </source>
</evidence>
<dbReference type="Proteomes" id="UP001361239">
    <property type="component" value="Unassembled WGS sequence"/>
</dbReference>
<comment type="caution">
    <text evidence="4">The sequence shown here is derived from an EMBL/GenBank/DDBJ whole genome shotgun (WGS) entry which is preliminary data.</text>
</comment>
<evidence type="ECO:0000313" key="5">
    <source>
        <dbReference type="Proteomes" id="UP001361239"/>
    </source>
</evidence>
<dbReference type="InterPro" id="IPR051457">
    <property type="entry name" value="2-oxoacid:Fd_oxidoreductase"/>
</dbReference>
<reference evidence="4 5" key="1">
    <citation type="submission" date="2024-03" db="EMBL/GenBank/DDBJ databases">
        <authorList>
            <person name="Jo J.-H."/>
        </authorList>
    </citation>
    <scope>NUCLEOTIDE SEQUENCE [LARGE SCALE GENOMIC DNA]</scope>
    <source>
        <strain evidence="4 5">PS1R-30</strain>
    </source>
</reference>
<dbReference type="Pfam" id="PF20169">
    <property type="entry name" value="DUF6537"/>
    <property type="match status" value="1"/>
</dbReference>
<keyword evidence="5" id="KW-1185">Reference proteome</keyword>
<dbReference type="RefSeq" id="WP_339587576.1">
    <property type="nucleotide sequence ID" value="NZ_JBBHJZ010000002.1"/>
</dbReference>
<dbReference type="SUPFAM" id="SSF53323">
    <property type="entry name" value="Pyruvate-ferredoxin oxidoreductase, PFOR, domain III"/>
    <property type="match status" value="1"/>
</dbReference>
<dbReference type="InterPro" id="IPR002869">
    <property type="entry name" value="Pyrv_flavodox_OxRed_cen"/>
</dbReference>
<dbReference type="PANTHER" id="PTHR48084">
    <property type="entry name" value="2-OXOGLUTARATE OXIDOREDUCTASE SUBUNIT KORB-RELATED"/>
    <property type="match status" value="1"/>
</dbReference>
<keyword evidence="1" id="KW-0560">Oxidoreductase</keyword>
<dbReference type="Gene3D" id="3.40.50.970">
    <property type="match status" value="1"/>
</dbReference>
<dbReference type="NCBIfam" id="NF009588">
    <property type="entry name" value="PRK13029.1"/>
    <property type="match status" value="1"/>
</dbReference>